<dbReference type="Pfam" id="PF25989">
    <property type="entry name" value="YknX_C"/>
    <property type="match status" value="1"/>
</dbReference>
<evidence type="ECO:0000259" key="5">
    <source>
        <dbReference type="Pfam" id="PF25917"/>
    </source>
</evidence>
<dbReference type="RefSeq" id="WP_407590443.1">
    <property type="nucleotide sequence ID" value="NZ_JBHDIY010000002.1"/>
</dbReference>
<reference evidence="7 8" key="1">
    <citation type="submission" date="2024-08" db="EMBL/GenBank/DDBJ databases">
        <title>Tateyamaria sp. nov., isolated from marine algae.</title>
        <authorList>
            <person name="Choi B.J."/>
            <person name="Kim J.M."/>
            <person name="Lee J.K."/>
            <person name="Choi D.G."/>
            <person name="Bayburt H."/>
            <person name="Baek J.H."/>
            <person name="Han D.M."/>
            <person name="Jeon C.O."/>
        </authorList>
    </citation>
    <scope>NUCLEOTIDE SEQUENCE [LARGE SCALE GENOMIC DNA]</scope>
    <source>
        <strain evidence="7 8">KMU-156</strain>
    </source>
</reference>
<dbReference type="Pfam" id="PF25917">
    <property type="entry name" value="BSH_RND"/>
    <property type="match status" value="1"/>
</dbReference>
<feature type="domain" description="YknX-like C-terminal permuted SH3-like" evidence="6">
    <location>
        <begin position="292"/>
        <end position="358"/>
    </location>
</feature>
<dbReference type="SUPFAM" id="SSF111369">
    <property type="entry name" value="HlyD-like secretion proteins"/>
    <property type="match status" value="1"/>
</dbReference>
<feature type="region of interest" description="Disordered" evidence="3">
    <location>
        <begin position="349"/>
        <end position="384"/>
    </location>
</feature>
<evidence type="ECO:0000259" key="6">
    <source>
        <dbReference type="Pfam" id="PF25989"/>
    </source>
</evidence>
<name>A0ABW8UPP9_9RHOB</name>
<keyword evidence="2" id="KW-0175">Coiled coil</keyword>
<keyword evidence="8" id="KW-1185">Reference proteome</keyword>
<proteinExistence type="inferred from homology"/>
<evidence type="ECO:0000256" key="3">
    <source>
        <dbReference type="SAM" id="MobiDB-lite"/>
    </source>
</evidence>
<sequence length="384" mass="39853">MRRRILTQAFLLAIFLPVSAIAQGRAAAVQTDVVEMREMTETVTVFGQIVAVRESAVATRVGGVVNAVPIQVGSVVSEGEELAAMDTARLGIELASAQAELAIANAGFEVAEAQAERAEKALERARELTVNASISGAQLDDRTSAVAEAQGGIAQARARIAAAENDIELAQYNLRNATVRAPFDGIVLSVNTQPGQFAASGSTVATLLDIGTMEVEANVPSRFIHALQTGGEVRGENDAGTTLTLTLRAVLPTEFSETRTRPVRFSLEGIDPSFAIGQPVTLDVPIGASRAVLVVPKDALVQGQGGWTAFVNEDGKATPRTVSIGAAIGDTFEVIDGLAAGDEVVVRGNERLRPGQDIAPAPSADQPSDGNAQSSSDSSSAEKG</sequence>
<evidence type="ECO:0000313" key="8">
    <source>
        <dbReference type="Proteomes" id="UP001627408"/>
    </source>
</evidence>
<dbReference type="Gene3D" id="1.10.287.470">
    <property type="entry name" value="Helix hairpin bin"/>
    <property type="match status" value="1"/>
</dbReference>
<feature type="signal peptide" evidence="4">
    <location>
        <begin position="1"/>
        <end position="22"/>
    </location>
</feature>
<organism evidence="7 8">
    <name type="scientific">Tateyamaria armeniaca</name>
    <dbReference type="NCBI Taxonomy" id="2518930"/>
    <lineage>
        <taxon>Bacteria</taxon>
        <taxon>Pseudomonadati</taxon>
        <taxon>Pseudomonadota</taxon>
        <taxon>Alphaproteobacteria</taxon>
        <taxon>Rhodobacterales</taxon>
        <taxon>Roseobacteraceae</taxon>
        <taxon>Tateyamaria</taxon>
    </lineage>
</organism>
<evidence type="ECO:0000313" key="7">
    <source>
        <dbReference type="EMBL" id="MFL4468704.1"/>
    </source>
</evidence>
<dbReference type="InterPro" id="IPR058625">
    <property type="entry name" value="MdtA-like_BSH"/>
</dbReference>
<dbReference type="Gene3D" id="2.40.30.170">
    <property type="match status" value="1"/>
</dbReference>
<feature type="coiled-coil region" evidence="2">
    <location>
        <begin position="108"/>
        <end position="180"/>
    </location>
</feature>
<evidence type="ECO:0000256" key="4">
    <source>
        <dbReference type="SAM" id="SignalP"/>
    </source>
</evidence>
<feature type="compositionally biased region" description="Low complexity" evidence="3">
    <location>
        <begin position="374"/>
        <end position="384"/>
    </location>
</feature>
<feature type="chain" id="PRO_5047503959" evidence="4">
    <location>
        <begin position="23"/>
        <end position="384"/>
    </location>
</feature>
<comment type="similarity">
    <text evidence="1">Belongs to the membrane fusion protein (MFP) (TC 8.A.1) family.</text>
</comment>
<feature type="domain" description="Multidrug resistance protein MdtA-like barrel-sandwich hybrid" evidence="5">
    <location>
        <begin position="56"/>
        <end position="207"/>
    </location>
</feature>
<comment type="caution">
    <text evidence="7">The sequence shown here is derived from an EMBL/GenBank/DDBJ whole genome shotgun (WGS) entry which is preliminary data.</text>
</comment>
<dbReference type="InterPro" id="IPR006143">
    <property type="entry name" value="RND_pump_MFP"/>
</dbReference>
<keyword evidence="4" id="KW-0732">Signal</keyword>
<dbReference type="PANTHER" id="PTHR30469">
    <property type="entry name" value="MULTIDRUG RESISTANCE PROTEIN MDTA"/>
    <property type="match status" value="1"/>
</dbReference>
<dbReference type="PANTHER" id="PTHR30469:SF15">
    <property type="entry name" value="HLYD FAMILY OF SECRETION PROTEINS"/>
    <property type="match status" value="1"/>
</dbReference>
<dbReference type="Proteomes" id="UP001627408">
    <property type="component" value="Unassembled WGS sequence"/>
</dbReference>
<evidence type="ECO:0000256" key="1">
    <source>
        <dbReference type="ARBA" id="ARBA00009477"/>
    </source>
</evidence>
<dbReference type="NCBIfam" id="TIGR01730">
    <property type="entry name" value="RND_mfp"/>
    <property type="match status" value="1"/>
</dbReference>
<accession>A0ABW8UPP9</accession>
<dbReference type="EMBL" id="JBHDIY010000002">
    <property type="protein sequence ID" value="MFL4468704.1"/>
    <property type="molecule type" value="Genomic_DNA"/>
</dbReference>
<protein>
    <submittedName>
        <fullName evidence="7">Efflux RND transporter periplasmic adaptor subunit</fullName>
    </submittedName>
</protein>
<dbReference type="PROSITE" id="PS00430">
    <property type="entry name" value="TONB_DEPENDENT_REC_1"/>
    <property type="match status" value="1"/>
</dbReference>
<evidence type="ECO:0000256" key="2">
    <source>
        <dbReference type="SAM" id="Coils"/>
    </source>
</evidence>
<dbReference type="Gene3D" id="2.40.50.100">
    <property type="match status" value="1"/>
</dbReference>
<dbReference type="InterPro" id="IPR058637">
    <property type="entry name" value="YknX-like_C"/>
</dbReference>
<dbReference type="Gene3D" id="2.40.420.20">
    <property type="match status" value="1"/>
</dbReference>
<gene>
    <name evidence="7" type="ORF">ACERZ8_02000</name>
</gene>
<dbReference type="InterPro" id="IPR010916">
    <property type="entry name" value="TonB_box_CS"/>
</dbReference>